<sequence length="77" mass="8567">MTRLIDRFRTWRANRKANPYIPPEGRFTGSVLTQLPGVRGPSLWTGKRGGLGDVLQPANLSGNFHPVVDPVDDPRSR</sequence>
<dbReference type="RefSeq" id="WP_036321353.1">
    <property type="nucleotide sequence ID" value="NZ_JWSZ01000006.1"/>
</dbReference>
<proteinExistence type="predicted"/>
<evidence type="ECO:0000313" key="1">
    <source>
        <dbReference type="EMBL" id="KIC58716.1"/>
    </source>
</evidence>
<gene>
    <name evidence="1" type="ORF">RM52_05065</name>
</gene>
<dbReference type="EMBL" id="JWSZ01000006">
    <property type="protein sequence ID" value="KIC58716.1"/>
    <property type="molecule type" value="Genomic_DNA"/>
</dbReference>
<dbReference type="AlphaFoldDB" id="A0A0B4CWM5"/>
<reference evidence="1 2" key="1">
    <citation type="submission" date="2014-12" db="EMBL/GenBank/DDBJ databases">
        <title>Genome sequencing of Microbacterium hominis TPW29.</title>
        <authorList>
            <person name="Tan P.W."/>
            <person name="Chan K.-G."/>
        </authorList>
    </citation>
    <scope>NUCLEOTIDE SEQUENCE [LARGE SCALE GENOMIC DNA]</scope>
    <source>
        <strain evidence="1 2">TPW29</strain>
    </source>
</reference>
<accession>A0A0B4CWM5</accession>
<protein>
    <submittedName>
        <fullName evidence="1">Uncharacterized protein</fullName>
    </submittedName>
</protein>
<name>A0A0B4CWM5_9MICO</name>
<comment type="caution">
    <text evidence="1">The sequence shown here is derived from an EMBL/GenBank/DDBJ whole genome shotgun (WGS) entry which is preliminary data.</text>
</comment>
<dbReference type="Proteomes" id="UP000031202">
    <property type="component" value="Unassembled WGS sequence"/>
</dbReference>
<evidence type="ECO:0000313" key="2">
    <source>
        <dbReference type="Proteomes" id="UP000031202"/>
    </source>
</evidence>
<organism evidence="1 2">
    <name type="scientific">Microbacterium hominis</name>
    <dbReference type="NCBI Taxonomy" id="162426"/>
    <lineage>
        <taxon>Bacteria</taxon>
        <taxon>Bacillati</taxon>
        <taxon>Actinomycetota</taxon>
        <taxon>Actinomycetes</taxon>
        <taxon>Micrococcales</taxon>
        <taxon>Microbacteriaceae</taxon>
        <taxon>Microbacterium</taxon>
    </lineage>
</organism>